<dbReference type="EMBL" id="BARS01049678">
    <property type="protein sequence ID" value="GAG35569.1"/>
    <property type="molecule type" value="Genomic_DNA"/>
</dbReference>
<proteinExistence type="predicted"/>
<accession>X0WX96</accession>
<feature type="non-terminal residue" evidence="1">
    <location>
        <position position="102"/>
    </location>
</feature>
<sequence>MIYRKLIDTLIFADGQQHEVVLDDLAYLRAIQIEFPNGVLTAAGGSADGALLEDGLLRTILKAIEFKADGQDQFVNTVGLAEYWRRAIMSGSPGVLVSTIPT</sequence>
<protein>
    <submittedName>
        <fullName evidence="1">Uncharacterized protein</fullName>
    </submittedName>
</protein>
<name>X0WX96_9ZZZZ</name>
<dbReference type="AlphaFoldDB" id="X0WX96"/>
<comment type="caution">
    <text evidence="1">The sequence shown here is derived from an EMBL/GenBank/DDBJ whole genome shotgun (WGS) entry which is preliminary data.</text>
</comment>
<gene>
    <name evidence="1" type="ORF">S01H1_74271</name>
</gene>
<reference evidence="1" key="1">
    <citation type="journal article" date="2014" name="Front. Microbiol.">
        <title>High frequency of phylogenetically diverse reductive dehalogenase-homologous genes in deep subseafloor sedimentary metagenomes.</title>
        <authorList>
            <person name="Kawai M."/>
            <person name="Futagami T."/>
            <person name="Toyoda A."/>
            <person name="Takaki Y."/>
            <person name="Nishi S."/>
            <person name="Hori S."/>
            <person name="Arai W."/>
            <person name="Tsubouchi T."/>
            <person name="Morono Y."/>
            <person name="Uchiyama I."/>
            <person name="Ito T."/>
            <person name="Fujiyama A."/>
            <person name="Inagaki F."/>
            <person name="Takami H."/>
        </authorList>
    </citation>
    <scope>NUCLEOTIDE SEQUENCE</scope>
    <source>
        <strain evidence="1">Expedition CK06-06</strain>
    </source>
</reference>
<evidence type="ECO:0000313" key="1">
    <source>
        <dbReference type="EMBL" id="GAG35569.1"/>
    </source>
</evidence>
<organism evidence="1">
    <name type="scientific">marine sediment metagenome</name>
    <dbReference type="NCBI Taxonomy" id="412755"/>
    <lineage>
        <taxon>unclassified sequences</taxon>
        <taxon>metagenomes</taxon>
        <taxon>ecological metagenomes</taxon>
    </lineage>
</organism>